<dbReference type="STRING" id="1437875.CFRA_06390"/>
<dbReference type="PANTHER" id="PTHR30175:SF1">
    <property type="entry name" value="PTS SYSTEM ARBUTIN-, CELLOBIOSE-, AND SALICIN-SPECIFIC EIIBC COMPONENT-RELATED"/>
    <property type="match status" value="1"/>
</dbReference>
<evidence type="ECO:0000256" key="5">
    <source>
        <dbReference type="ARBA" id="ARBA00022679"/>
    </source>
</evidence>
<gene>
    <name evidence="16" type="ORF">CFRA_06390</name>
</gene>
<keyword evidence="9 12" id="KW-1133">Transmembrane helix</keyword>
<comment type="subcellular location">
    <subcellularLocation>
        <location evidence="1">Cell membrane</location>
        <topology evidence="1">Multi-pass membrane protein</topology>
    </subcellularLocation>
</comment>
<evidence type="ECO:0000256" key="6">
    <source>
        <dbReference type="ARBA" id="ARBA00022683"/>
    </source>
</evidence>
<dbReference type="AlphaFoldDB" id="A0A1L7CT44"/>
<evidence type="ECO:0000256" key="1">
    <source>
        <dbReference type="ARBA" id="ARBA00004651"/>
    </source>
</evidence>
<dbReference type="InterPro" id="IPR011055">
    <property type="entry name" value="Dup_hybrid_motif"/>
</dbReference>
<evidence type="ECO:0000259" key="14">
    <source>
        <dbReference type="PROSITE" id="PS51098"/>
    </source>
</evidence>
<evidence type="ECO:0000256" key="4">
    <source>
        <dbReference type="ARBA" id="ARBA00022597"/>
    </source>
</evidence>
<dbReference type="GO" id="GO:0008982">
    <property type="term" value="F:protein-N(PI)-phosphohistidine-sugar phosphotransferase activity"/>
    <property type="evidence" value="ECO:0007669"/>
    <property type="project" value="InterPro"/>
</dbReference>
<evidence type="ECO:0000313" key="16">
    <source>
        <dbReference type="EMBL" id="APT88938.1"/>
    </source>
</evidence>
<keyword evidence="3" id="KW-1003">Cell membrane</keyword>
<dbReference type="FunFam" id="2.70.70.10:FF:000001">
    <property type="entry name" value="PTS system glucose-specific IIA component"/>
    <property type="match status" value="1"/>
</dbReference>
<dbReference type="InterPro" id="IPR001996">
    <property type="entry name" value="PTS_IIB_1"/>
</dbReference>
<dbReference type="GO" id="GO:0016301">
    <property type="term" value="F:kinase activity"/>
    <property type="evidence" value="ECO:0007669"/>
    <property type="project" value="UniProtKB-KW"/>
</dbReference>
<dbReference type="InterPro" id="IPR013013">
    <property type="entry name" value="PTS_EIIC_1"/>
</dbReference>
<keyword evidence="6" id="KW-0598">Phosphotransferase system</keyword>
<feature type="transmembrane region" description="Helical" evidence="12">
    <location>
        <begin position="240"/>
        <end position="257"/>
    </location>
</feature>
<evidence type="ECO:0000256" key="8">
    <source>
        <dbReference type="ARBA" id="ARBA00022777"/>
    </source>
</evidence>
<dbReference type="PROSITE" id="PS51103">
    <property type="entry name" value="PTS_EIIC_TYPE_1"/>
    <property type="match status" value="1"/>
</dbReference>
<keyword evidence="2" id="KW-0813">Transport</keyword>
<reference evidence="16 17" key="1">
    <citation type="submission" date="2014-08" db="EMBL/GenBank/DDBJ databases">
        <title>Complete genome sequence of Corynebacterium frankenforstense ST18(T) (=DSM 45800(T)), isolated from raw cow milk.</title>
        <authorList>
            <person name="Ruckert C."/>
            <person name="Albersmeier A."/>
            <person name="Winkler A."/>
            <person name="Lipski A."/>
            <person name="Kalinowski J."/>
        </authorList>
    </citation>
    <scope>NUCLEOTIDE SEQUENCE [LARGE SCALE GENOMIC DNA]</scope>
    <source>
        <strain evidence="16 17">ST18</strain>
    </source>
</reference>
<dbReference type="Pfam" id="PF00358">
    <property type="entry name" value="PTS_EIIA_1"/>
    <property type="match status" value="1"/>
</dbReference>
<dbReference type="SUPFAM" id="SSF55604">
    <property type="entry name" value="Glucose permease domain IIB"/>
    <property type="match status" value="1"/>
</dbReference>
<dbReference type="KEGG" id="cfk:CFRA_06390"/>
<evidence type="ECO:0000256" key="11">
    <source>
        <dbReference type="PROSITE-ProRule" id="PRU00421"/>
    </source>
</evidence>
<dbReference type="InterPro" id="IPR036878">
    <property type="entry name" value="Glu_permease_IIB"/>
</dbReference>
<dbReference type="Proteomes" id="UP000185434">
    <property type="component" value="Chromosome"/>
</dbReference>
<feature type="domain" description="PTS EIIC type-1" evidence="15">
    <location>
        <begin position="116"/>
        <end position="487"/>
    </location>
</feature>
<dbReference type="Gene3D" id="2.70.70.10">
    <property type="entry name" value="Glucose Permease (Domain IIA)"/>
    <property type="match status" value="1"/>
</dbReference>
<keyword evidence="7 12" id="KW-0812">Transmembrane</keyword>
<dbReference type="Gene3D" id="3.30.1360.60">
    <property type="entry name" value="Glucose permease domain IIB"/>
    <property type="match status" value="1"/>
</dbReference>
<proteinExistence type="predicted"/>
<dbReference type="GO" id="GO:0009401">
    <property type="term" value="P:phosphoenolpyruvate-dependent sugar phosphotransferase system"/>
    <property type="evidence" value="ECO:0007669"/>
    <property type="project" value="UniProtKB-KW"/>
</dbReference>
<keyword evidence="17" id="KW-1185">Reference proteome</keyword>
<keyword evidence="4" id="KW-0762">Sugar transport</keyword>
<dbReference type="NCBIfam" id="TIGR00830">
    <property type="entry name" value="PTBA"/>
    <property type="match status" value="1"/>
</dbReference>
<keyword evidence="10 12" id="KW-0472">Membrane</keyword>
<feature type="domain" description="PTS EIIA type-1" evidence="13">
    <location>
        <begin position="547"/>
        <end position="651"/>
    </location>
</feature>
<organism evidence="16 17">
    <name type="scientific">Corynebacterium frankenforstense DSM 45800</name>
    <dbReference type="NCBI Taxonomy" id="1437875"/>
    <lineage>
        <taxon>Bacteria</taxon>
        <taxon>Bacillati</taxon>
        <taxon>Actinomycetota</taxon>
        <taxon>Actinomycetes</taxon>
        <taxon>Mycobacteriales</taxon>
        <taxon>Corynebacteriaceae</taxon>
        <taxon>Corynebacterium</taxon>
    </lineage>
</organism>
<dbReference type="PROSITE" id="PS51093">
    <property type="entry name" value="PTS_EIIA_TYPE_1"/>
    <property type="match status" value="1"/>
</dbReference>
<dbReference type="CDD" id="cd00212">
    <property type="entry name" value="PTS_IIB_glc"/>
    <property type="match status" value="1"/>
</dbReference>
<dbReference type="InterPro" id="IPR003352">
    <property type="entry name" value="PTS_EIIC"/>
</dbReference>
<feature type="transmembrane region" description="Helical" evidence="12">
    <location>
        <begin position="417"/>
        <end position="440"/>
    </location>
</feature>
<dbReference type="Pfam" id="PF00367">
    <property type="entry name" value="PTS_EIIB"/>
    <property type="match status" value="1"/>
</dbReference>
<dbReference type="GO" id="GO:0005886">
    <property type="term" value="C:plasma membrane"/>
    <property type="evidence" value="ECO:0007669"/>
    <property type="project" value="UniProtKB-SubCell"/>
</dbReference>
<accession>A0A1L7CT44</accession>
<dbReference type="RefSeq" id="WP_075663920.1">
    <property type="nucleotide sequence ID" value="NZ_CP009247.1"/>
</dbReference>
<evidence type="ECO:0000259" key="13">
    <source>
        <dbReference type="PROSITE" id="PS51093"/>
    </source>
</evidence>
<feature type="domain" description="PTS EIIB type-1" evidence="14">
    <location>
        <begin position="6"/>
        <end position="89"/>
    </location>
</feature>
<keyword evidence="5" id="KW-0808">Transferase</keyword>
<evidence type="ECO:0000259" key="15">
    <source>
        <dbReference type="PROSITE" id="PS51103"/>
    </source>
</evidence>
<evidence type="ECO:0000256" key="9">
    <source>
        <dbReference type="ARBA" id="ARBA00022989"/>
    </source>
</evidence>
<dbReference type="PANTHER" id="PTHR30175">
    <property type="entry name" value="PHOSPHOTRANSFERASE SYSTEM TRANSPORT PROTEIN"/>
    <property type="match status" value="1"/>
</dbReference>
<evidence type="ECO:0000256" key="10">
    <source>
        <dbReference type="ARBA" id="ARBA00023136"/>
    </source>
</evidence>
<dbReference type="InterPro" id="IPR001127">
    <property type="entry name" value="PTS_EIIA_1_perm"/>
</dbReference>
<feature type="transmembrane region" description="Helical" evidence="12">
    <location>
        <begin position="125"/>
        <end position="145"/>
    </location>
</feature>
<dbReference type="OrthoDB" id="9797715at2"/>
<dbReference type="PROSITE" id="PS00371">
    <property type="entry name" value="PTS_EIIA_TYPE_1_HIS"/>
    <property type="match status" value="1"/>
</dbReference>
<feature type="transmembrane region" description="Helical" evidence="12">
    <location>
        <begin position="301"/>
        <end position="327"/>
    </location>
</feature>
<evidence type="ECO:0000256" key="7">
    <source>
        <dbReference type="ARBA" id="ARBA00022692"/>
    </source>
</evidence>
<feature type="transmembrane region" description="Helical" evidence="12">
    <location>
        <begin position="334"/>
        <end position="352"/>
    </location>
</feature>
<sequence>MASSTTTTAEHILREMGGPENITSLTHCATRLRFQVADQSIIDTDKLDSDPAVLGVVKQGSTGMQVIMGGGVAEYYSALNKLPGMGDNKKASNEGSNKKEYGGVRGKFAGVDYAFEFLSDTFRPVLWALLGASLIITLLVLADTFKLQDFHQDLVDQPAEFQLAHAMWRSVFYFLPIMVGATAAKKLGANEWVGAAIPAALFTPEFLGMKEIAEEVPTAVEGQYNYVVHIFNIPMYIQDYGGQVFPPIFAAIILYFLEKGLKKIIPSAVHMVFVPFICLLIMIPLTALVVGPFGVGLGNAIAHFLGWINGISPFILSVVIPLLYPFLVPLGLHWPLNAIMIVNINTLGFDYIQGPMGAWNFACFGVITGVVVVSWREHNKQMRQLSFGASMAGLLGGISEPSLYGVLLRYRRSYYRLLPGCFLGGVVMGIFNIKAYAFVFTSLLTIPAMDPIAGYVIGIAVAFFTSFLLVVFLDYRTPEERDEMRAQIAAEREAANEAEDQRVAAAGAAGAAGGAGTALAADEVAGEPVQVGSPLAGAVVPLADTPDEAFAAGAVGKGVSVDPTGDTVYAPAAGKVMAAFPTGHAIGLKLDDGVQLLIHIGIDTVNMEGDGFTLHVKKGERVENGTPLVSFDRAKIEAAGYSPITPVLVTNHKKLADVTPLLSGGTVEVGEPLIEATPKIKVAQQ</sequence>
<evidence type="ECO:0000313" key="17">
    <source>
        <dbReference type="Proteomes" id="UP000185434"/>
    </source>
</evidence>
<dbReference type="InterPro" id="IPR018113">
    <property type="entry name" value="PTrfase_EIIB_Cys"/>
</dbReference>
<feature type="active site" description="Phosphocysteine intermediate; for EIIB activity" evidence="11">
    <location>
        <position position="28"/>
    </location>
</feature>
<dbReference type="Pfam" id="PF02378">
    <property type="entry name" value="PTS_EIIC"/>
    <property type="match status" value="1"/>
</dbReference>
<dbReference type="PROSITE" id="PS01035">
    <property type="entry name" value="PTS_EIIB_TYPE_1_CYS"/>
    <property type="match status" value="1"/>
</dbReference>
<dbReference type="EMBL" id="CP009247">
    <property type="protein sequence ID" value="APT88938.1"/>
    <property type="molecule type" value="Genomic_DNA"/>
</dbReference>
<evidence type="ECO:0000256" key="3">
    <source>
        <dbReference type="ARBA" id="ARBA00022475"/>
    </source>
</evidence>
<keyword evidence="8" id="KW-0418">Kinase</keyword>
<evidence type="ECO:0000256" key="2">
    <source>
        <dbReference type="ARBA" id="ARBA00022448"/>
    </source>
</evidence>
<dbReference type="SUPFAM" id="SSF51261">
    <property type="entry name" value="Duplicated hybrid motif"/>
    <property type="match status" value="1"/>
</dbReference>
<dbReference type="PROSITE" id="PS51098">
    <property type="entry name" value="PTS_EIIB_TYPE_1"/>
    <property type="match status" value="1"/>
</dbReference>
<feature type="transmembrane region" description="Helical" evidence="12">
    <location>
        <begin position="269"/>
        <end position="295"/>
    </location>
</feature>
<protein>
    <submittedName>
        <fullName evidence="16">PTS mannose transporter subunit IIABC</fullName>
    </submittedName>
</protein>
<feature type="transmembrane region" description="Helical" evidence="12">
    <location>
        <begin position="452"/>
        <end position="475"/>
    </location>
</feature>
<feature type="transmembrane region" description="Helical" evidence="12">
    <location>
        <begin position="358"/>
        <end position="375"/>
    </location>
</feature>
<evidence type="ECO:0000256" key="12">
    <source>
        <dbReference type="SAM" id="Phobius"/>
    </source>
</evidence>
<name>A0A1L7CT44_9CORY</name>
<dbReference type="InterPro" id="IPR050558">
    <property type="entry name" value="PTS_Sugar-Specific_Components"/>
</dbReference>